<evidence type="ECO:0000313" key="1">
    <source>
        <dbReference type="EMBL" id="GMH16660.1"/>
    </source>
</evidence>
<organism evidence="1 2">
    <name type="scientific">Nepenthes gracilis</name>
    <name type="common">Slender pitcher plant</name>
    <dbReference type="NCBI Taxonomy" id="150966"/>
    <lineage>
        <taxon>Eukaryota</taxon>
        <taxon>Viridiplantae</taxon>
        <taxon>Streptophyta</taxon>
        <taxon>Embryophyta</taxon>
        <taxon>Tracheophyta</taxon>
        <taxon>Spermatophyta</taxon>
        <taxon>Magnoliopsida</taxon>
        <taxon>eudicotyledons</taxon>
        <taxon>Gunneridae</taxon>
        <taxon>Pentapetalae</taxon>
        <taxon>Caryophyllales</taxon>
        <taxon>Nepenthaceae</taxon>
        <taxon>Nepenthes</taxon>
    </lineage>
</organism>
<name>A0AAD3STF4_NEPGR</name>
<dbReference type="EMBL" id="BSYO01000016">
    <property type="protein sequence ID" value="GMH16660.1"/>
    <property type="molecule type" value="Genomic_DNA"/>
</dbReference>
<sequence>MAHAFTSLFPFWVVRTPTASQPSAYHQLRALAVHAPLCSLAVRAPLCYLAIRSSLEPCVYLAIRAPLEPCKSIPASPLTASRFSIRGRMSKPAKWASRHFATWRLGLFAYLYNRASIACVLTGQCVDWPFAICPVNTLTEKLASKASCQPDKSAQCFPLCLLWPVKELTGLLPPLLVNSVDRQNGSKAFMHFSQHVNSVDRPSSSGFSPG</sequence>
<dbReference type="Proteomes" id="UP001279734">
    <property type="component" value="Unassembled WGS sequence"/>
</dbReference>
<comment type="caution">
    <text evidence="1">The sequence shown here is derived from an EMBL/GenBank/DDBJ whole genome shotgun (WGS) entry which is preliminary data.</text>
</comment>
<accession>A0AAD3STF4</accession>
<proteinExistence type="predicted"/>
<dbReference type="AlphaFoldDB" id="A0AAD3STF4"/>
<protein>
    <submittedName>
        <fullName evidence="1">Uncharacterized protein</fullName>
    </submittedName>
</protein>
<keyword evidence="2" id="KW-1185">Reference proteome</keyword>
<gene>
    <name evidence="1" type="ORF">Nepgr_018501</name>
</gene>
<reference evidence="1" key="1">
    <citation type="submission" date="2023-05" db="EMBL/GenBank/DDBJ databases">
        <title>Nepenthes gracilis genome sequencing.</title>
        <authorList>
            <person name="Fukushima K."/>
        </authorList>
    </citation>
    <scope>NUCLEOTIDE SEQUENCE</scope>
    <source>
        <strain evidence="1">SING2019-196</strain>
    </source>
</reference>
<evidence type="ECO:0000313" key="2">
    <source>
        <dbReference type="Proteomes" id="UP001279734"/>
    </source>
</evidence>